<dbReference type="AlphaFoldDB" id="A0A7X4GL66"/>
<comment type="caution">
    <text evidence="1">The sequence shown here is derived from an EMBL/GenBank/DDBJ whole genome shotgun (WGS) entry which is preliminary data.</text>
</comment>
<sequence length="72" mass="8350">MSAPHWRDDADKHDMRIHRSKQLARPVLHNGVKKFIAGFCWHDGDEEMVVYLKGSAEPVRPCEITILEQSHE</sequence>
<gene>
    <name evidence="1" type="ORF">GTP45_01270</name>
</gene>
<dbReference type="RefSeq" id="WP_161012073.1">
    <property type="nucleotide sequence ID" value="NZ_WWCK01000001.1"/>
</dbReference>
<name>A0A7X4GL66_9BURK</name>
<organism evidence="1 2">
    <name type="scientific">Duganella rivi</name>
    <dbReference type="NCBI Taxonomy" id="2666083"/>
    <lineage>
        <taxon>Bacteria</taxon>
        <taxon>Pseudomonadati</taxon>
        <taxon>Pseudomonadota</taxon>
        <taxon>Betaproteobacteria</taxon>
        <taxon>Burkholderiales</taxon>
        <taxon>Oxalobacteraceae</taxon>
        <taxon>Telluria group</taxon>
        <taxon>Duganella</taxon>
    </lineage>
</organism>
<dbReference type="EMBL" id="WWCK01000001">
    <property type="protein sequence ID" value="MYM65463.1"/>
    <property type="molecule type" value="Genomic_DNA"/>
</dbReference>
<dbReference type="Proteomes" id="UP000450012">
    <property type="component" value="Unassembled WGS sequence"/>
</dbReference>
<evidence type="ECO:0000313" key="1">
    <source>
        <dbReference type="EMBL" id="MYM65463.1"/>
    </source>
</evidence>
<proteinExistence type="predicted"/>
<reference evidence="1 2" key="1">
    <citation type="submission" date="2019-12" db="EMBL/GenBank/DDBJ databases">
        <title>Novel species isolated from a subtropical stream in China.</title>
        <authorList>
            <person name="Lu H."/>
        </authorList>
    </citation>
    <scope>NUCLEOTIDE SEQUENCE [LARGE SCALE GENOMIC DNA]</scope>
    <source>
        <strain evidence="1 2">FT55W</strain>
    </source>
</reference>
<accession>A0A7X4GL66</accession>
<evidence type="ECO:0000313" key="2">
    <source>
        <dbReference type="Proteomes" id="UP000450012"/>
    </source>
</evidence>
<keyword evidence="2" id="KW-1185">Reference proteome</keyword>
<protein>
    <submittedName>
        <fullName evidence="1">Uncharacterized protein</fullName>
    </submittedName>
</protein>